<feature type="compositionally biased region" description="Low complexity" evidence="6">
    <location>
        <begin position="2282"/>
        <end position="2301"/>
    </location>
</feature>
<dbReference type="PANTHER" id="PTHR23053:SF0">
    <property type="entry name" value="HYDROCEPHALUS-INDUCING PROTEIN HOMOLOG"/>
    <property type="match status" value="1"/>
</dbReference>
<dbReference type="Pfam" id="PF22544">
    <property type="entry name" value="HYDIN_VesB_CFA65-like_Ig"/>
    <property type="match status" value="4"/>
</dbReference>
<feature type="region of interest" description="Disordered" evidence="6">
    <location>
        <begin position="1505"/>
        <end position="1540"/>
    </location>
</feature>
<feature type="domain" description="HYDIN/VesB/CFA65-like Ig-like" evidence="7">
    <location>
        <begin position="549"/>
        <end position="636"/>
    </location>
</feature>
<feature type="compositionally biased region" description="Basic and acidic residues" evidence="6">
    <location>
        <begin position="3549"/>
        <end position="3570"/>
    </location>
</feature>
<feature type="domain" description="HYDIN/VesB/CFA65-like Ig-like" evidence="7">
    <location>
        <begin position="452"/>
        <end position="544"/>
    </location>
</feature>
<evidence type="ECO:0000256" key="4">
    <source>
        <dbReference type="ARBA" id="ARBA00023069"/>
    </source>
</evidence>
<keyword evidence="4" id="KW-0969">Cilium</keyword>
<evidence type="ECO:0000256" key="6">
    <source>
        <dbReference type="SAM" id="MobiDB-lite"/>
    </source>
</evidence>
<feature type="compositionally biased region" description="Low complexity" evidence="6">
    <location>
        <begin position="1439"/>
        <end position="1468"/>
    </location>
</feature>
<proteinExistence type="predicted"/>
<feature type="region of interest" description="Disordered" evidence="6">
    <location>
        <begin position="2508"/>
        <end position="2528"/>
    </location>
</feature>
<name>A0ABR1FYP4_AURAN</name>
<dbReference type="InterPro" id="IPR033305">
    <property type="entry name" value="Hydin-like"/>
</dbReference>
<feature type="domain" description="HYDIN/VesB/CFA65-like Ig-like" evidence="7">
    <location>
        <begin position="151"/>
        <end position="245"/>
    </location>
</feature>
<evidence type="ECO:0000256" key="3">
    <source>
        <dbReference type="ARBA" id="ARBA00022490"/>
    </source>
</evidence>
<protein>
    <submittedName>
        <fullName evidence="8">Axonemal central pair apparatus protein</fullName>
    </submittedName>
</protein>
<feature type="region of interest" description="Disordered" evidence="6">
    <location>
        <begin position="916"/>
        <end position="946"/>
    </location>
</feature>
<keyword evidence="5" id="KW-0966">Cell projection</keyword>
<feature type="region of interest" description="Disordered" evidence="6">
    <location>
        <begin position="2785"/>
        <end position="2824"/>
    </location>
</feature>
<dbReference type="Proteomes" id="UP001363151">
    <property type="component" value="Unassembled WGS sequence"/>
</dbReference>
<keyword evidence="9" id="KW-1185">Reference proteome</keyword>
<gene>
    <name evidence="8" type="primary">HYDIN</name>
    <name evidence="8" type="ORF">SO694_00059144</name>
</gene>
<evidence type="ECO:0000259" key="7">
    <source>
        <dbReference type="Pfam" id="PF22544"/>
    </source>
</evidence>
<keyword evidence="3" id="KW-0963">Cytoplasm</keyword>
<feature type="compositionally biased region" description="Acidic residues" evidence="6">
    <location>
        <begin position="1844"/>
        <end position="1872"/>
    </location>
</feature>
<feature type="compositionally biased region" description="Acidic residues" evidence="6">
    <location>
        <begin position="1971"/>
        <end position="1985"/>
    </location>
</feature>
<feature type="compositionally biased region" description="Basic and acidic residues" evidence="6">
    <location>
        <begin position="2129"/>
        <end position="2139"/>
    </location>
</feature>
<evidence type="ECO:0000313" key="9">
    <source>
        <dbReference type="Proteomes" id="UP001363151"/>
    </source>
</evidence>
<feature type="compositionally biased region" description="Acidic residues" evidence="6">
    <location>
        <begin position="2271"/>
        <end position="2281"/>
    </location>
</feature>
<feature type="region of interest" description="Disordered" evidence="6">
    <location>
        <begin position="2271"/>
        <end position="2310"/>
    </location>
</feature>
<dbReference type="InterPro" id="IPR053879">
    <property type="entry name" value="HYDIN_VesB_CFA65-like_Ig"/>
</dbReference>
<dbReference type="EMBL" id="JBBJCI010000202">
    <property type="protein sequence ID" value="KAK7241388.1"/>
    <property type="molecule type" value="Genomic_DNA"/>
</dbReference>
<dbReference type="Pfam" id="PF14874">
    <property type="entry name" value="PapD-like"/>
    <property type="match status" value="1"/>
</dbReference>
<feature type="domain" description="HYDIN/VesB/CFA65-like Ig-like" evidence="7">
    <location>
        <begin position="2821"/>
        <end position="2903"/>
    </location>
</feature>
<feature type="compositionally biased region" description="Basic and acidic residues" evidence="6">
    <location>
        <begin position="925"/>
        <end position="934"/>
    </location>
</feature>
<feature type="region of interest" description="Disordered" evidence="6">
    <location>
        <begin position="2645"/>
        <end position="2670"/>
    </location>
</feature>
<feature type="region of interest" description="Disordered" evidence="6">
    <location>
        <begin position="1439"/>
        <end position="1482"/>
    </location>
</feature>
<feature type="region of interest" description="Disordered" evidence="6">
    <location>
        <begin position="336"/>
        <end position="361"/>
    </location>
</feature>
<dbReference type="Gene3D" id="2.60.40.10">
    <property type="entry name" value="Immunoglobulins"/>
    <property type="match status" value="23"/>
</dbReference>
<feature type="region of interest" description="Disordered" evidence="6">
    <location>
        <begin position="3735"/>
        <end position="3758"/>
    </location>
</feature>
<feature type="region of interest" description="Disordered" evidence="6">
    <location>
        <begin position="3542"/>
        <end position="3586"/>
    </location>
</feature>
<reference evidence="8 9" key="1">
    <citation type="submission" date="2024-03" db="EMBL/GenBank/DDBJ databases">
        <title>Aureococcus anophagefferens CCMP1851 and Kratosvirus quantuckense: Draft genome of a second virus-susceptible host strain in the model system.</title>
        <authorList>
            <person name="Chase E."/>
            <person name="Truchon A.R."/>
            <person name="Schepens W."/>
            <person name="Wilhelm S.W."/>
        </authorList>
    </citation>
    <scope>NUCLEOTIDE SEQUENCE [LARGE SCALE GENOMIC DNA]</scope>
    <source>
        <strain evidence="8 9">CCMP1851</strain>
    </source>
</reference>
<sequence>MPASGHAPKSFAQPKAMEPIELLCLEDNTTQVHSSVGIDTPLFQPYPTEVRFRDYAPFSCIERTLRFRNNDHVARRIKVLQPKSPYFEVSGPHARGKDVTLKQSKVATGMEVCFVVKFRPQEVREYKVDLVCCTEREKFIVPVRAFGLRAALSLPEEVDFGTAAVKSTKQRSLLVQNIGACTAVFKLSCDTPEIFQASPSESITQVGQMATLELSFTPQKVEPYSGTLLVEFLGDETRVVTVALKGIAEDVDVHLSANSVALEPAYVSLSSQTTFRIRNASEIPVLFSWKQFSNMAEQEAERSRLHSDLERMQQLEEAHLEETLRQDELAALAHHGHGFSNQPQSDESDGDLSGDEGNVPGATRAARSALTTKYRHLRQALEKDDMVFADENFEIKPLSGEVRALSEIEVSVTFRPDTAADYACTAYLDVMGREERLPIWLTGLGIGPKGALSYDVLDMGDVFISSPYEYSLGITNKGDIPAEWKLFPPPTTTFQFSPTSGVLAVGGSEELTVHFMGTTLGEFCELVDVALDGSNEKLTCQFKGHVIGPTFNFDIDIIEFGLCSYSFAHVRTLDLTNTADIPMDFNLSIPQDGQFGRHEFVVEPRTGTLPPGETVRVSVTLTPMSVKVYDFYLVVDVPGVGDALLSLPISAECLVPDVTVAEQELDFERCFLRYPYERELVLVNGHDQLSARYAVAAQEPQTTVVGEYACEPGAGVIPPGGIVRVTVTVRCHKLGNFRLPLTTSIAGSAQPPLAATMTAVVCGPDLSIEPKELSWGATECLVDAPRTVTLRNNCCIPAPFKTFVKNARSKFRVDVRESVLAPMDAVDLQVVACLDDTTMHRDQLHVVVAEGENLMMPLSARGIGTTMFCHEDLKVLDFGAQFTANFFERKITLENKGRRPQVLKWVNETWQQHLVTQSKKNRGAKAADDKEKKGPGGGKDSSAVVAKPKANVGAPTFTVVPEEVELRPRTAAIFTFRGYSTHKGLLEEKMVCETRVHKEKQSKPVFYTTVKADVIEPLLSFSSPSLGFVHDHEPDVPIQPQSQALTLKNNAVLPLVFALRCAVPFSVDAWEHTLEPDEETTVRVDFDPGYKGDRQSQKLDTRLTVAYHQHPQRDSVGLVGEINFPNLHFEYSVVNFGCILNDTTMTMRVRVTNCSKVETAFSWAFLEDEEASKATSTTKKPYIPINQVFDILPIRSRLKPGEVEDVDFIYYGHAGRKFKGTCLCEVEGGPEYNIVLLGEASTVGYKLDRASLDFGNVLYTKSEDLEFNIVNTGKVAFPFTISLGKSLDLAGLLAKRDDDEPPAVGSASDVLEVHPTTGRVAANDKQTIVVRLKPGLPETFRENLVIEVAHFEPVDFPITGTGIYASVSVSLPRDAKKMAHNLGADLGTTWASAISKTREFLQQERLNAAELLPPPPPAATTQPFAAPLPMASSAAGAAAAIAANDAQTDPASTTPPSDSAPPSGAATPKPSTAQTTGAMREPSFTMAEIEAETNRRIFLDHLKKEEEKRRSHSRPHTHEGDHADRPHPPPTASSHGGDGDDHGFVLAWHACDFGNVVSGTHRKRTFRITNSSLTGPLSWFFEKKVLANTGFSIEPEKVVRLAEGATATFEVNFNAKKSLRLGHKELLLPVDVKNGPLTCIVLQANVTMPDISLSAEALDFGPVWVGCGRTMHVQIHNTSPVLAEWDFKKAMGAARDEARFTLSPRSGALLPGRKQNVAVEFVPVDDRPCSLKLPLKVNQSTKTWLVNFAGAGVTAKLQFSPSVVEIGPVLPFEDGTGRPGTTATTVTMKNASDRPVEVFSLDFDDEYVTEEAFLSTYDAFGEDGLLRLPVRNLGEKLPINMDPPVEEDAGPEGEEEEGEEPPAEEAGEEAAAEEAAVAPDDGLEDDADALGGAADGETLRGSGRARDVCLVAPPLAGGPELATKLAEAHGYAVCTPLGCVHALSAVRSDLGKKARKALGCEVPGDAPPEPAEGEEPPAEPAEGEEGYVPPEPEPSLDDPNFLAACLAWRAGRADSGRGLVVDASEPAPGAPVLEVVAGAVPLALPGSTMATLTLSDAQYLARLKALDDEAARTSHALEGLVDPPLAETQNIGEAAAAPEDGEEAAKLPSRALLKAQMVDKARPSARAPEPPHDAADDPKRVVGGVAVLRTAAATVQSRILEVADDALSSLRPAVEPPADESAAAPVQPPHVAFAEASAKATAAFEAVVAAEAQAKADAEAAEKLAAAEAAAEAGEEPPAEEEAAEDVLEEEQPPPRCVTFGVVEEPVVEVPAEEPAAEGADEPGAPADGAAASAAASAEPSAPEPAAPEAAVEPVDLDAATPLERFLAAVPGPAEPLPDPSVVPIPPAVTQQLVRRPPPRAPRSTQQHFTIVAAPPTTPEPVEGEEDEEADAAEPEPAAEGGDEPPAKPKRWVIPAQSEVQFAVNFLSTQVGRSHASLGFEVVGLPSHEFTLPCVGSCAVPTINGDPRNVFMTRVKNRPPPRAQPLSKRFVLNANEFEFGPLLTWKQPPMRLPAPEREEGAPEPTPEEAEAAQAAAELRTLVRGTNCDTFRMSNNGPFATAVDFHFRTSEPPADGGAEDPEQPCVFYADPPRMELEPGETRDLEVWAFPRAQGACDDTLLACVAMNPEPYAFAVRCAGVEPELTLSGPWSDGDGVTAPDDEPAADEPPPTPVLDFDRLLLGRSEMREFTLTNANLCPVAWRLDLAALEPFARELRVEPASGRLGIHGSARITVSFSAVEPLTLDPTLFVEYSDDEGGLQSEERVRKLELVVKAEAYLIRAIVLDEDPDKPPEDPKAAAKGKGKGAPAAEEVDPADEKTQPGTLDFGQMRVGETAQLGFALRNRGKYDFSFKFGFRRAAYTEIFSVSPSEGLIEADGSVRVVVSFCSRGEVKLSDNKDISCTISEPITGEAVESFPVTVAATSLFPRFRVQPGRGLTFGTVKFNDPPKERKFDLRNEGKFSFAFAIADADGDMDATARKRLLGATPLALIATADEDEAVEMGLLPAREEPDIEEVEDEAPEDAEKRRAERALAIAEERRAFYAQAPSVGDAEAPPDGAVSLGQFVVAPGGGVVEPGQSLQVTVTFNPEGCAVHKGNLRIAVAGCDGRDAAVAAASAYELFAESRSPGINCADFYQIFEEQAVIASLGDADGGDPGAAAKAGSIFATKEKVFSFGTTALTDDDKGFGERFKITNPNKVAAVVNFAISPKAAEGGREDPRSVGGADVFTVQPANCEVPPHEHRYVTVYFHANEMREYRAMFAATVEDSAEAETGALSFELAGRGTLPSVAIEGVDHGDGGQSLDFGRLQVGRSRSRTLTVRNDGVLNATALVNFNVADRHFGCAHAGGSVQLSPGESRDVTVTFKALPWAPLPEGEPATEARDVSAKLALKVLDNKYEATTVVLKGATFETDVSIEKLPDDVEDELKFGELNLASGETALTAEFTVRNLRPRTVRFEWPDHATVAFSPKVGHLLPGGSRTVTATFTPGAEPLSLDEELSLDTQQIALTPPAEDDESPLILDTLLEGAWDSDARVEREATAAERAIIDGVASEDDRPKERRASNAKDKGKKGEPAGDAGELPPGVAAGPVTDDGAQLVVVTPPEPAFEGAADKQAQPLKCVAVADAPGFECDAKGLTFKTIPMYQSLCSTFELRNTSTIALPYRWVLTNAGGDPSQTAGGRRPTTGLAVMQPIPSPFSVSPSSGDVAPNSSQTFSVHFAPMEVDDYYYALEADMPSLARPPPAADAAAEPPAEDGAEAPTPLEPVRVGLRGRATRPACHIDLNEDGDYLARRQPNLLNEHGHRDQIEATNVRIVEVSSRGLRVQNTKRFHVVNPTASSYDFVWEPSGQPHAAWRCGTPRGMILSGKRGEMVFEFTPNTVGVAEAFYRFKIPEHGIDELFLFVGQVVEPRVTFDRTRVDFNAVMLGNMASETVHLVNSEHLPFAFNFEKPGIDNDGPGAAPRRHPTLEISPLSGLVPPNGRAAIELSFRPGEESLVNTNLMCTVRKKTMKLNLNLKGEGYAVHSKLMLLEGVAAAQAQKDGELLDSGVGLSVGDGISELHPSPAVNVVDFGTVHLNQTLTKTLAIANSGKFNFDYVIDRGANPNPMLVLSGAKSSGTYVVAVAGKYEYVLKIVGRGVAPNLRFSFSDHDFGPCFIVVPGQPPTRESVVLRVSNQDPHAHLSLDCTLPRNKVLVVECGPRVLAPGEHVEVVLHFTPREMQDYAFPVPFLINGVSTVTVLVKGRGVAARLELVQPSQASCAFGLVREGEDMVKHVQVINRSARALGFDLVDEKDALAKADVTLSPATVSHLRPRGVTTIEVRFSPKRRQREFSEPVFVRYAGGLRQLLTVSGRATGMEVALSTDTLSFGAVCEGSRRTRRLQLENSGDIATRFQWNRSGLGDLFTISPLEGVLRASSEVAFDVTFTPTRVDPDVRVDGMQLFVEGAAPLRLACVGACVPQPDESKQTLDFESVARRADVKSVVVKNPTNKPWFLAPTLKHMEALEHFKAPGEVSVPANGEAALDVSYFPLTMTVDDEPPAEDAEPAAEGEEREARKHVAELFIALPDGSALLYHLRGAAGPPETLVHEPMSTAAKASLPISLSVSNWLGAPQHFDVAFSLDDETASLDSTFLEGTSTFDVEAAETRAYVLRFFSYKVGKTVAVARFTNPASGEYLEHSVEVEVTPAGVISALSLEAPVRQTARRLITIENPLPKDVSVTFPEDWWRCDNPHVKLAKVGTMQGSPEGVFEVEFRPLVPHDRVEASLSFDIEELGEFKYTLTLGATPPAAIPQIKFEAPLGGAQVETFSFPAFPLGASGGGAAKFACSVAKAKFFEVASSIDADVGDEWEGKEVQLQIRFEPEALGAISDVLVVDGGDRGEYRATLTGVCKRPEPRGPFTIEAGGKCDVEFRNVFSEAREFVFTVDHPEFAVATGKANINARSPYTASVSFTPVDPADGSAPPPVVTARMLVDCVDPAGEKQSWTYYLRGQRKAD</sequence>
<feature type="compositionally biased region" description="Acidic residues" evidence="6">
    <location>
        <begin position="2233"/>
        <end position="2252"/>
    </location>
</feature>
<feature type="region of interest" description="Disordered" evidence="6">
    <location>
        <begin position="2374"/>
        <end position="2410"/>
    </location>
</feature>
<feature type="compositionally biased region" description="Acidic residues" evidence="6">
    <location>
        <begin position="2382"/>
        <end position="2394"/>
    </location>
</feature>
<feature type="region of interest" description="Disordered" evidence="6">
    <location>
        <begin position="1959"/>
        <end position="1995"/>
    </location>
</feature>
<dbReference type="PANTHER" id="PTHR23053">
    <property type="entry name" value="DLEC1 DELETED IN LUNG AND ESOPHAGEAL CANCER 1"/>
    <property type="match status" value="1"/>
</dbReference>
<comment type="caution">
    <text evidence="8">The sequence shown here is derived from an EMBL/GenBank/DDBJ whole genome shotgun (WGS) entry which is preliminary data.</text>
</comment>
<evidence type="ECO:0000256" key="1">
    <source>
        <dbReference type="ARBA" id="ARBA00004138"/>
    </source>
</evidence>
<dbReference type="InterPro" id="IPR013783">
    <property type="entry name" value="Ig-like_fold"/>
</dbReference>
<feature type="region of interest" description="Disordered" evidence="6">
    <location>
        <begin position="2225"/>
        <end position="2257"/>
    </location>
</feature>
<feature type="region of interest" description="Disordered" evidence="6">
    <location>
        <begin position="1836"/>
        <end position="1899"/>
    </location>
</feature>
<evidence type="ECO:0000313" key="8">
    <source>
        <dbReference type="EMBL" id="KAK7241388.1"/>
    </source>
</evidence>
<accession>A0ABR1FYP4</accession>
<evidence type="ECO:0000256" key="5">
    <source>
        <dbReference type="ARBA" id="ARBA00023273"/>
    </source>
</evidence>
<organism evidence="8 9">
    <name type="scientific">Aureococcus anophagefferens</name>
    <name type="common">Harmful bloom alga</name>
    <dbReference type="NCBI Taxonomy" id="44056"/>
    <lineage>
        <taxon>Eukaryota</taxon>
        <taxon>Sar</taxon>
        <taxon>Stramenopiles</taxon>
        <taxon>Ochrophyta</taxon>
        <taxon>Pelagophyceae</taxon>
        <taxon>Pelagomonadales</taxon>
        <taxon>Pelagomonadaceae</taxon>
        <taxon>Aureococcus</taxon>
    </lineage>
</organism>
<feature type="compositionally biased region" description="Basic and acidic residues" evidence="6">
    <location>
        <begin position="1516"/>
        <end position="1527"/>
    </location>
</feature>
<feature type="region of interest" description="Disordered" evidence="6">
    <location>
        <begin position="2117"/>
        <end position="2139"/>
    </location>
</feature>
<comment type="subcellular location">
    <subcellularLocation>
        <location evidence="1">Cell projection</location>
        <location evidence="1">Cilium</location>
    </subcellularLocation>
    <subcellularLocation>
        <location evidence="2">Cytoplasm</location>
    </subcellularLocation>
</comment>
<evidence type="ECO:0000256" key="2">
    <source>
        <dbReference type="ARBA" id="ARBA00004496"/>
    </source>
</evidence>